<name>A0ACB0EEI3_RANTA</name>
<evidence type="ECO:0000313" key="1">
    <source>
        <dbReference type="EMBL" id="CAI9698966.1"/>
    </source>
</evidence>
<dbReference type="Proteomes" id="UP001162501">
    <property type="component" value="Chromosome 2"/>
</dbReference>
<evidence type="ECO:0000313" key="2">
    <source>
        <dbReference type="Proteomes" id="UP001162501"/>
    </source>
</evidence>
<protein>
    <submittedName>
        <fullName evidence="1">Uncharacterized protein</fullName>
    </submittedName>
</protein>
<dbReference type="EMBL" id="OX596086">
    <property type="protein sequence ID" value="CAI9698966.1"/>
    <property type="molecule type" value="Genomic_DNA"/>
</dbReference>
<accession>A0ACB0EEI3</accession>
<proteinExistence type="predicted"/>
<sequence>MGQPGLLSALQTAGDRPEASAGPGGRRPLLSFAPCVRSKTNIPETEMGPAVPQTAELARWGQNWALGGKDVKTKSARAGGGAGDGRAHRDHRAGDVPA</sequence>
<gene>
    <name evidence="1" type="ORF">MRATA1EN3_LOCUS10179</name>
</gene>
<reference evidence="1" key="1">
    <citation type="submission" date="2023-05" db="EMBL/GenBank/DDBJ databases">
        <authorList>
            <consortium name="ELIXIR-Norway"/>
        </authorList>
    </citation>
    <scope>NUCLEOTIDE SEQUENCE</scope>
</reference>
<organism evidence="1 2">
    <name type="scientific">Rangifer tarandus platyrhynchus</name>
    <name type="common">Svalbard reindeer</name>
    <dbReference type="NCBI Taxonomy" id="3082113"/>
    <lineage>
        <taxon>Eukaryota</taxon>
        <taxon>Metazoa</taxon>
        <taxon>Chordata</taxon>
        <taxon>Craniata</taxon>
        <taxon>Vertebrata</taxon>
        <taxon>Euteleostomi</taxon>
        <taxon>Mammalia</taxon>
        <taxon>Eutheria</taxon>
        <taxon>Laurasiatheria</taxon>
        <taxon>Artiodactyla</taxon>
        <taxon>Ruminantia</taxon>
        <taxon>Pecora</taxon>
        <taxon>Cervidae</taxon>
        <taxon>Odocoileinae</taxon>
        <taxon>Rangifer</taxon>
    </lineage>
</organism>